<dbReference type="Proteomes" id="UP000020406">
    <property type="component" value="Unassembled WGS sequence"/>
</dbReference>
<organism evidence="1 2">
    <name type="scientific">Xylella taiwanensis</name>
    <dbReference type="NCBI Taxonomy" id="1444770"/>
    <lineage>
        <taxon>Bacteria</taxon>
        <taxon>Pseudomonadati</taxon>
        <taxon>Pseudomonadota</taxon>
        <taxon>Gammaproteobacteria</taxon>
        <taxon>Lysobacterales</taxon>
        <taxon>Lysobacteraceae</taxon>
        <taxon>Xylella</taxon>
    </lineage>
</organism>
<evidence type="ECO:0000313" key="2">
    <source>
        <dbReference type="Proteomes" id="UP000020406"/>
    </source>
</evidence>
<comment type="caution">
    <text evidence="1">The sequence shown here is derived from an EMBL/GenBank/DDBJ whole genome shotgun (WGS) entry which is preliminary data.</text>
</comment>
<name>Z9JNP4_9GAMM</name>
<dbReference type="EMBL" id="JDSQ01000001">
    <property type="protein sequence ID" value="EWS79426.1"/>
    <property type="molecule type" value="Genomic_DNA"/>
</dbReference>
<evidence type="ECO:0000313" key="1">
    <source>
        <dbReference type="EMBL" id="EWS79426.1"/>
    </source>
</evidence>
<gene>
    <name evidence="1" type="ORF">AF72_00140</name>
</gene>
<accession>Z9JNP4</accession>
<dbReference type="AlphaFoldDB" id="Z9JNP4"/>
<reference evidence="1 2" key="1">
    <citation type="journal article" date="2014" name="Genome Announc.">
        <title>Draft Genome Sequence of Xylella fastidiosa Pear Leaf Scorch Strain in Taiwan.</title>
        <authorList>
            <person name="Su C.C."/>
            <person name="Deng W.L."/>
            <person name="Jan F.J."/>
            <person name="Chang C.J."/>
            <person name="Huang H."/>
            <person name="Chen J."/>
        </authorList>
    </citation>
    <scope>NUCLEOTIDE SEQUENCE [LARGE SCALE GENOMIC DNA]</scope>
    <source>
        <strain evidence="1 2">PLS229</strain>
    </source>
</reference>
<protein>
    <submittedName>
        <fullName evidence="1">Uncharacterized protein</fullName>
    </submittedName>
</protein>
<sequence>MPNETTQSGQYDQDIKNMKIMILRKSKRKPISIN</sequence>
<proteinExistence type="predicted"/>